<evidence type="ECO:0000313" key="3">
    <source>
        <dbReference type="Proteomes" id="UP001309876"/>
    </source>
</evidence>
<dbReference type="GO" id="GO:0032153">
    <property type="term" value="C:cell division site"/>
    <property type="evidence" value="ECO:0007669"/>
    <property type="project" value="TreeGrafter"/>
</dbReference>
<dbReference type="AlphaFoldDB" id="A0AAN7T168"/>
<dbReference type="GO" id="GO:0010972">
    <property type="term" value="P:negative regulation of G2/M transition of mitotic cell cycle"/>
    <property type="evidence" value="ECO:0007669"/>
    <property type="project" value="TreeGrafter"/>
</dbReference>
<dbReference type="EMBL" id="JAVRRJ010000003">
    <property type="protein sequence ID" value="KAK5087082.1"/>
    <property type="molecule type" value="Genomic_DNA"/>
</dbReference>
<keyword evidence="3" id="KW-1185">Reference proteome</keyword>
<evidence type="ECO:0000313" key="2">
    <source>
        <dbReference type="EMBL" id="KAK5087082.1"/>
    </source>
</evidence>
<sequence length="770" mass="84627">MERPMYIDLSATGSRAFGAAGTARSAHPSPRIQHFDGEIPPLLSPLDAIAAESRRLAKELEATRIAGERRMSRLPPAVITKSLSQHQANRPACFRSLSAQSDETVPPIPQRQDLQSSGFNPEYNEPLQRPTSSYPRLGAIAPNEDHSHNQVFKTPQEHPSTLHTQDYFDLQRTSSPEPVNEQFIRPSGMHQALSSIPQTTYSSGLVPPSAPFTKSRPYPESSDDDYTSSNAGSTFSQPRKLSNSSGMSFPVSPALPSQHERTPSNRSEISVASLTKARNQFNFSRPMSPATMNLKVDSPTRPGHSLERKSSHLSEQARSLTSFEDDRSVLSDGSIVSSDSPYTHNKFTLPRGKFSDKAVQRVSQLFSELSGPTLEWKEPVFPGMPLPQSPADKDDPLVNGSPSARLGFHPGRSSVDLVKPSYAQQTPMSARTDFAFGFEQNNFRATEQPERSSSSRSTQIPDTAVAVVEPRSKSLHDSSPTNKSFMPTLPTIPGSTVDDMSLRSSRPTTSTERSASTIRPTTARSHSDYQALSADEHVEKAISLHQNGSLKESTYHLRIAAKQNHPTGMLLYALACRHGWGMRANPQEGVALLRKAVDIGMLEVAEDENGASPLPKADFQEKKAHRAQFALAIYELGISHLNGWGVEQDKALALRCFEIAGTWGDVDAMTEAGFCYAEGVGCKKDLKRAAKFYRLAADQGVSMIGNSWIYKEKYNDNNDDKTTRSRGLAINEGEKKKPRSKSKTRSFFGRKRANTLSEKAPASPKMSIEQ</sequence>
<feature type="region of interest" description="Disordered" evidence="1">
    <location>
        <begin position="199"/>
        <end position="268"/>
    </location>
</feature>
<name>A0AAN7T168_9EURO</name>
<dbReference type="Gene3D" id="1.25.40.10">
    <property type="entry name" value="Tetratricopeptide repeat domain"/>
    <property type="match status" value="1"/>
</dbReference>
<dbReference type="Pfam" id="PF08238">
    <property type="entry name" value="Sel1"/>
    <property type="match status" value="3"/>
</dbReference>
<gene>
    <name evidence="2" type="ORF">LTR05_004253</name>
</gene>
<dbReference type="PANTHER" id="PTHR43628">
    <property type="entry name" value="ACTIVATOR OF C KINASE PROTEIN 1-RELATED"/>
    <property type="match status" value="1"/>
</dbReference>
<feature type="region of interest" description="Disordered" evidence="1">
    <location>
        <begin position="98"/>
        <end position="160"/>
    </location>
</feature>
<dbReference type="PANTHER" id="PTHR43628:SF11">
    <property type="entry name" value="PROTEIN DSF2"/>
    <property type="match status" value="1"/>
</dbReference>
<dbReference type="SUPFAM" id="SSF81901">
    <property type="entry name" value="HCP-like"/>
    <property type="match status" value="1"/>
</dbReference>
<proteinExistence type="predicted"/>
<dbReference type="InterPro" id="IPR006597">
    <property type="entry name" value="Sel1-like"/>
</dbReference>
<accession>A0AAN7T168</accession>
<dbReference type="InterPro" id="IPR011990">
    <property type="entry name" value="TPR-like_helical_dom_sf"/>
</dbReference>
<dbReference type="Proteomes" id="UP001309876">
    <property type="component" value="Unassembled WGS sequence"/>
</dbReference>
<dbReference type="InterPro" id="IPR052945">
    <property type="entry name" value="Mitotic_Regulator"/>
</dbReference>
<evidence type="ECO:0008006" key="4">
    <source>
        <dbReference type="Google" id="ProtNLM"/>
    </source>
</evidence>
<feature type="compositionally biased region" description="Polar residues" evidence="1">
    <location>
        <begin position="149"/>
        <end position="160"/>
    </location>
</feature>
<comment type="caution">
    <text evidence="2">The sequence shown here is derived from an EMBL/GenBank/DDBJ whole genome shotgun (WGS) entry which is preliminary data.</text>
</comment>
<feature type="compositionally biased region" description="Polar residues" evidence="1">
    <location>
        <begin position="313"/>
        <end position="322"/>
    </location>
</feature>
<feature type="compositionally biased region" description="Basic residues" evidence="1">
    <location>
        <begin position="736"/>
        <end position="753"/>
    </location>
</feature>
<feature type="region of interest" description="Disordered" evidence="1">
    <location>
        <begin position="715"/>
        <end position="770"/>
    </location>
</feature>
<feature type="region of interest" description="Disordered" evidence="1">
    <location>
        <begin position="469"/>
        <end position="526"/>
    </location>
</feature>
<dbReference type="SMART" id="SM00671">
    <property type="entry name" value="SEL1"/>
    <property type="match status" value="3"/>
</dbReference>
<protein>
    <recommendedName>
        <fullName evidence="4">Cell cycle inhibitor Nif1</fullName>
    </recommendedName>
</protein>
<organism evidence="2 3">
    <name type="scientific">Lithohypha guttulata</name>
    <dbReference type="NCBI Taxonomy" id="1690604"/>
    <lineage>
        <taxon>Eukaryota</taxon>
        <taxon>Fungi</taxon>
        <taxon>Dikarya</taxon>
        <taxon>Ascomycota</taxon>
        <taxon>Pezizomycotina</taxon>
        <taxon>Eurotiomycetes</taxon>
        <taxon>Chaetothyriomycetidae</taxon>
        <taxon>Chaetothyriales</taxon>
        <taxon>Trichomeriaceae</taxon>
        <taxon>Lithohypha</taxon>
    </lineage>
</organism>
<feature type="region of interest" description="Disordered" evidence="1">
    <location>
        <begin position="282"/>
        <end position="325"/>
    </location>
</feature>
<feature type="compositionally biased region" description="Polar residues" evidence="1">
    <location>
        <begin position="227"/>
        <end position="247"/>
    </location>
</feature>
<feature type="compositionally biased region" description="Low complexity" evidence="1">
    <location>
        <begin position="502"/>
        <end position="517"/>
    </location>
</feature>
<feature type="region of interest" description="Disordered" evidence="1">
    <location>
        <begin position="20"/>
        <end position="39"/>
    </location>
</feature>
<reference evidence="2 3" key="1">
    <citation type="submission" date="2023-08" db="EMBL/GenBank/DDBJ databases">
        <title>Black Yeasts Isolated from many extreme environments.</title>
        <authorList>
            <person name="Coleine C."/>
            <person name="Stajich J.E."/>
            <person name="Selbmann L."/>
        </authorList>
    </citation>
    <scope>NUCLEOTIDE SEQUENCE [LARGE SCALE GENOMIC DNA]</scope>
    <source>
        <strain evidence="2 3">CCFEE 5910</strain>
    </source>
</reference>
<evidence type="ECO:0000256" key="1">
    <source>
        <dbReference type="SAM" id="MobiDB-lite"/>
    </source>
</evidence>